<gene>
    <name evidence="2" type="ORF">P378_16430</name>
</gene>
<comment type="caution">
    <text evidence="2">The sequence shown here is derived from an EMBL/GenBank/DDBJ whole genome shotgun (WGS) entry which is preliminary data.</text>
</comment>
<accession>A0A2C6MD39</accession>
<evidence type="ECO:0000256" key="1">
    <source>
        <dbReference type="SAM" id="Phobius"/>
    </source>
</evidence>
<dbReference type="EMBL" id="AWQQ01000091">
    <property type="protein sequence ID" value="PHJ37502.1"/>
    <property type="molecule type" value="Genomic_DNA"/>
</dbReference>
<evidence type="ECO:0000313" key="3">
    <source>
        <dbReference type="Proteomes" id="UP000222564"/>
    </source>
</evidence>
<dbReference type="AlphaFoldDB" id="A0A2C6MD39"/>
<keyword evidence="3" id="KW-1185">Reference proteome</keyword>
<evidence type="ECO:0000313" key="2">
    <source>
        <dbReference type="EMBL" id="PHJ37502.1"/>
    </source>
</evidence>
<proteinExistence type="predicted"/>
<sequence length="86" mass="10183">MESLGFNATLLAQLFNFIVLVVIMVVLGRMACVLLTGRTSKNHFGKIEEELREIRTVWVRLRKSWIKVRQLNKSLERRYYVNNCIR</sequence>
<keyword evidence="1" id="KW-1133">Transmembrane helix</keyword>
<organism evidence="2 3">
    <name type="scientific">Desulforamulus profundi</name>
    <dbReference type="NCBI Taxonomy" id="1383067"/>
    <lineage>
        <taxon>Bacteria</taxon>
        <taxon>Bacillati</taxon>
        <taxon>Bacillota</taxon>
        <taxon>Clostridia</taxon>
        <taxon>Eubacteriales</taxon>
        <taxon>Peptococcaceae</taxon>
        <taxon>Desulforamulus</taxon>
    </lineage>
</organism>
<protein>
    <submittedName>
        <fullName evidence="2">Uncharacterized protein</fullName>
    </submittedName>
</protein>
<keyword evidence="1" id="KW-0812">Transmembrane</keyword>
<name>A0A2C6MD39_9FIRM</name>
<reference evidence="2 3" key="1">
    <citation type="submission" date="2013-09" db="EMBL/GenBank/DDBJ databases">
        <title>Biodegradation of hydrocarbons in the deep terrestrial subsurface : characterization of a microbial consortium composed of two Desulfotomaculum species originating from a deep geological formation.</title>
        <authorList>
            <person name="Aullo T."/>
            <person name="Berlendis S."/>
            <person name="Lascourreges J.-F."/>
            <person name="Dessort D."/>
            <person name="Saint-Laurent S."/>
            <person name="Schraauwers B."/>
            <person name="Mas J."/>
            <person name="Magot M."/>
            <person name="Ranchou-Peyruse A."/>
        </authorList>
    </citation>
    <scope>NUCLEOTIDE SEQUENCE [LARGE SCALE GENOMIC DNA]</scope>
    <source>
        <strain evidence="2 3">Bs107</strain>
    </source>
</reference>
<keyword evidence="1" id="KW-0472">Membrane</keyword>
<dbReference type="Proteomes" id="UP000222564">
    <property type="component" value="Unassembled WGS sequence"/>
</dbReference>
<feature type="transmembrane region" description="Helical" evidence="1">
    <location>
        <begin position="14"/>
        <end position="36"/>
    </location>
</feature>